<keyword evidence="2" id="KW-1133">Transmembrane helix</keyword>
<sequence length="265" mass="30278">MTIQRRLADALRRQDWVTVLIEFAMVVLGVLLALQVNTWNEARHARSLERQYLERLFDDLNGSIEDFNTNIGWEVSRLETQYLVLESLRAGALDPGAETMFESGLAWAGIHNPQRRRWGTVEELFSTGNIALIRDVELRSEISRLGGWYDRNDAIVRDASARVIPLRAQLTRHYEIVRAESTTHGGQAEVNYDFETLASDPAFLNTFSDLHVQSELIYGFSYGSMEEFADLRDRLAGELGIPTEGLPQLPDHPERPWRNFDEDGQ</sequence>
<dbReference type="EMBL" id="JAZDRP010000001">
    <property type="protein sequence ID" value="MEE2524738.1"/>
    <property type="molecule type" value="Genomic_DNA"/>
</dbReference>
<protein>
    <submittedName>
        <fullName evidence="3">Uncharacterized protein</fullName>
    </submittedName>
</protein>
<gene>
    <name evidence="3" type="ORF">V0U79_00035</name>
</gene>
<keyword evidence="2" id="KW-0472">Membrane</keyword>
<reference evidence="3 4" key="1">
    <citation type="submission" date="2024-01" db="EMBL/GenBank/DDBJ databases">
        <title>Hyphobacterium bacterium isolated from marine sediment.</title>
        <authorList>
            <person name="Zhao S."/>
        </authorList>
    </citation>
    <scope>NUCLEOTIDE SEQUENCE [LARGE SCALE GENOMIC DNA]</scope>
    <source>
        <strain evidence="4">HN65</strain>
    </source>
</reference>
<name>A0ABU7LLD6_9PROT</name>
<evidence type="ECO:0000256" key="1">
    <source>
        <dbReference type="SAM" id="MobiDB-lite"/>
    </source>
</evidence>
<feature type="transmembrane region" description="Helical" evidence="2">
    <location>
        <begin position="16"/>
        <end position="36"/>
    </location>
</feature>
<dbReference type="RefSeq" id="WP_330197406.1">
    <property type="nucleotide sequence ID" value="NZ_JAZDRP010000001.1"/>
</dbReference>
<dbReference type="Proteomes" id="UP001354971">
    <property type="component" value="Unassembled WGS sequence"/>
</dbReference>
<keyword evidence="2" id="KW-0812">Transmembrane</keyword>
<evidence type="ECO:0000256" key="2">
    <source>
        <dbReference type="SAM" id="Phobius"/>
    </source>
</evidence>
<proteinExistence type="predicted"/>
<accession>A0ABU7LLD6</accession>
<keyword evidence="4" id="KW-1185">Reference proteome</keyword>
<comment type="caution">
    <text evidence="3">The sequence shown here is derived from an EMBL/GenBank/DDBJ whole genome shotgun (WGS) entry which is preliminary data.</text>
</comment>
<evidence type="ECO:0000313" key="3">
    <source>
        <dbReference type="EMBL" id="MEE2524738.1"/>
    </source>
</evidence>
<feature type="compositionally biased region" description="Basic and acidic residues" evidence="1">
    <location>
        <begin position="251"/>
        <end position="265"/>
    </location>
</feature>
<feature type="region of interest" description="Disordered" evidence="1">
    <location>
        <begin position="242"/>
        <end position="265"/>
    </location>
</feature>
<organism evidence="3 4">
    <name type="scientific">Hyphobacterium lacteum</name>
    <dbReference type="NCBI Taxonomy" id="3116575"/>
    <lineage>
        <taxon>Bacteria</taxon>
        <taxon>Pseudomonadati</taxon>
        <taxon>Pseudomonadota</taxon>
        <taxon>Alphaproteobacteria</taxon>
        <taxon>Maricaulales</taxon>
        <taxon>Maricaulaceae</taxon>
        <taxon>Hyphobacterium</taxon>
    </lineage>
</organism>
<evidence type="ECO:0000313" key="4">
    <source>
        <dbReference type="Proteomes" id="UP001354971"/>
    </source>
</evidence>